<sequence>MEGGDSVNAHGGTGSAWAGTAVKPAITAADNSTNLAPAMWGS</sequence>
<gene>
    <name evidence="1" type="ORF">XA26_50000</name>
</gene>
<dbReference type="PATRIC" id="fig|1766.6.peg.4974"/>
<dbReference type="EMBL" id="CP011269">
    <property type="protein sequence ID" value="ALI28795.1"/>
    <property type="molecule type" value="Genomic_DNA"/>
</dbReference>
<organism evidence="1 2">
    <name type="scientific">Mycolicibacterium fortuitum</name>
    <name type="common">Mycobacterium fortuitum</name>
    <dbReference type="NCBI Taxonomy" id="1766"/>
    <lineage>
        <taxon>Bacteria</taxon>
        <taxon>Bacillati</taxon>
        <taxon>Actinomycetota</taxon>
        <taxon>Actinomycetes</taxon>
        <taxon>Mycobacteriales</taxon>
        <taxon>Mycobacteriaceae</taxon>
        <taxon>Mycolicibacterium</taxon>
    </lineage>
</organism>
<evidence type="ECO:0000313" key="2">
    <source>
        <dbReference type="Proteomes" id="UP000057134"/>
    </source>
</evidence>
<reference evidence="1 2" key="1">
    <citation type="journal article" date="2015" name="MBio">
        <title>Enzymatic Degradation of Phenazines Can Generate Energy and Protect Sensitive Organisms from Toxicity.</title>
        <authorList>
            <person name="Costa K.C."/>
            <person name="Bergkessel M."/>
            <person name="Saunders S."/>
            <person name="Korlach J."/>
            <person name="Newman D.K."/>
        </authorList>
    </citation>
    <scope>NUCLEOTIDE SEQUENCE [LARGE SCALE GENOMIC DNA]</scope>
    <source>
        <strain evidence="1 2">CT6</strain>
    </source>
</reference>
<name>A0A0N9XXC7_MYCFO</name>
<evidence type="ECO:0000313" key="1">
    <source>
        <dbReference type="EMBL" id="ALI28795.1"/>
    </source>
</evidence>
<dbReference type="Proteomes" id="UP000057134">
    <property type="component" value="Chromosome"/>
</dbReference>
<keyword evidence="2" id="KW-1185">Reference proteome</keyword>
<dbReference type="AlphaFoldDB" id="A0A0N9XXC7"/>
<dbReference type="KEGG" id="mft:XA26_50000"/>
<proteinExistence type="predicted"/>
<accession>A0A0N9XXC7</accession>
<protein>
    <submittedName>
        <fullName evidence="1">Uncharacterized protein</fullName>
    </submittedName>
</protein>